<gene>
    <name evidence="2" type="ORF">D3226_09270</name>
</gene>
<keyword evidence="3" id="KW-1185">Reference proteome</keyword>
<dbReference type="Pfam" id="PF20176">
    <property type="entry name" value="DUF6541"/>
    <property type="match status" value="1"/>
</dbReference>
<sequence>MIARSQRRRWIGFGALIPLAFYVIADGFPSSEWRTFFLSPWYSDPWRLAALIWVGALPLVVIGASAAAAWFDVGLRSSARLVAHPQASRIVGVTFGALFLLAATQGAGAFAGVQYVSTKYETDAAAPLLDNDERALLERLEKHVPEGQVIANNPWNGGALAYAIADREVLVPHTGGKYDPRINEMLEGIAVGTPQACSLSREFNTRFVLDLGTQYVFPETPRAAPYHPISDIDPANASALTEVDREGDAVLYEITGC</sequence>
<feature type="transmembrane region" description="Helical" evidence="1">
    <location>
        <begin position="49"/>
        <end position="71"/>
    </location>
</feature>
<keyword evidence="1" id="KW-0472">Membrane</keyword>
<feature type="transmembrane region" description="Helical" evidence="1">
    <location>
        <begin position="91"/>
        <end position="113"/>
    </location>
</feature>
<organism evidence="2 3">
    <name type="scientific">Leucobacter chromiireducens subsp. chromiireducens</name>
    <dbReference type="NCBI Taxonomy" id="660067"/>
    <lineage>
        <taxon>Bacteria</taxon>
        <taxon>Bacillati</taxon>
        <taxon>Actinomycetota</taxon>
        <taxon>Actinomycetes</taxon>
        <taxon>Micrococcales</taxon>
        <taxon>Microbacteriaceae</taxon>
        <taxon>Leucobacter</taxon>
    </lineage>
</organism>
<dbReference type="InterPro" id="IPR046671">
    <property type="entry name" value="DUF6541"/>
</dbReference>
<comment type="caution">
    <text evidence="2">The sequence shown here is derived from an EMBL/GenBank/DDBJ whole genome shotgun (WGS) entry which is preliminary data.</text>
</comment>
<dbReference type="Proteomes" id="UP001646141">
    <property type="component" value="Unassembled WGS sequence"/>
</dbReference>
<evidence type="ECO:0000313" key="3">
    <source>
        <dbReference type="Proteomes" id="UP001646141"/>
    </source>
</evidence>
<name>A0ABS1SPQ0_9MICO</name>
<dbReference type="EMBL" id="QYAD01000003">
    <property type="protein sequence ID" value="MBL3690148.1"/>
    <property type="molecule type" value="Genomic_DNA"/>
</dbReference>
<keyword evidence="1" id="KW-1133">Transmembrane helix</keyword>
<accession>A0ABS1SPQ0</accession>
<proteinExistence type="predicted"/>
<keyword evidence="1" id="KW-0812">Transmembrane</keyword>
<evidence type="ECO:0000313" key="2">
    <source>
        <dbReference type="EMBL" id="MBL3690148.1"/>
    </source>
</evidence>
<reference evidence="2 3" key="1">
    <citation type="submission" date="2018-09" db="EMBL/GenBank/DDBJ databases">
        <title>Comparative genomics of Leucobacter spp.</title>
        <authorList>
            <person name="Reis A.C."/>
            <person name="Kolvenbach B.A."/>
            <person name="Corvini P.F.X."/>
            <person name="Nunes O.C."/>
        </authorList>
    </citation>
    <scope>NUCLEOTIDE SEQUENCE [LARGE SCALE GENOMIC DNA]</scope>
    <source>
        <strain evidence="2 3">L-1</strain>
    </source>
</reference>
<evidence type="ECO:0000256" key="1">
    <source>
        <dbReference type="SAM" id="Phobius"/>
    </source>
</evidence>
<protein>
    <submittedName>
        <fullName evidence="2">Uncharacterized protein</fullName>
    </submittedName>
</protein>